<dbReference type="InterPro" id="IPR038332">
    <property type="entry name" value="PPE_sf"/>
</dbReference>
<organism evidence="3 4">
    <name type="scientific">Mycobacterium kansasii</name>
    <dbReference type="NCBI Taxonomy" id="1768"/>
    <lineage>
        <taxon>Bacteria</taxon>
        <taxon>Bacillati</taxon>
        <taxon>Actinomycetota</taxon>
        <taxon>Actinomycetes</taxon>
        <taxon>Mycobacteriales</taxon>
        <taxon>Mycobacteriaceae</taxon>
        <taxon>Mycobacterium</taxon>
    </lineage>
</organism>
<dbReference type="GO" id="GO:0052572">
    <property type="term" value="P:response to host immune response"/>
    <property type="evidence" value="ECO:0007669"/>
    <property type="project" value="TreeGrafter"/>
</dbReference>
<sequence>MDFGALPPEVNSGRLYAGPGSAPLVAAASAWSGLASELSSAADGYQRVVTTLHAEEWLGRRRR</sequence>
<dbReference type="Gene3D" id="1.20.1260.20">
    <property type="entry name" value="PPE superfamily"/>
    <property type="match status" value="1"/>
</dbReference>
<comment type="caution">
    <text evidence="3">The sequence shown here is derived from an EMBL/GenBank/DDBJ whole genome shotgun (WGS) entry which is preliminary data.</text>
</comment>
<feature type="domain" description="PPE" evidence="2">
    <location>
        <begin position="2"/>
        <end position="60"/>
    </location>
</feature>
<reference evidence="3 4" key="1">
    <citation type="submission" date="2017-02" db="EMBL/GenBank/DDBJ databases">
        <title>Complete genome sequences of Mycobacterium kansasii strains isolated from rhesus macaques.</title>
        <authorList>
            <person name="Panda A."/>
            <person name="Nagaraj S."/>
            <person name="Zhao X."/>
            <person name="Tettelin H."/>
            <person name="Detolla L.J."/>
        </authorList>
    </citation>
    <scope>NUCLEOTIDE SEQUENCE [LARGE SCALE GENOMIC DNA]</scope>
    <source>
        <strain evidence="3 4">11-3469</strain>
    </source>
</reference>
<name>A0A1V3XEQ5_MYCKA</name>
<dbReference type="PANTHER" id="PTHR46766">
    <property type="entry name" value="GLUTAMINE-RICH PROTEIN 2"/>
    <property type="match status" value="1"/>
</dbReference>
<dbReference type="EMBL" id="MVBN01000003">
    <property type="protein sequence ID" value="OOK77704.1"/>
    <property type="molecule type" value="Genomic_DNA"/>
</dbReference>
<proteinExistence type="inferred from homology"/>
<gene>
    <name evidence="3" type="ORF">BZL29_3497</name>
</gene>
<dbReference type="Proteomes" id="UP000188532">
    <property type="component" value="Unassembled WGS sequence"/>
</dbReference>
<protein>
    <submittedName>
        <fullName evidence="3">PPE family protein</fullName>
    </submittedName>
</protein>
<accession>A0A1V3XEQ5</accession>
<dbReference type="InterPro" id="IPR000030">
    <property type="entry name" value="PPE_dom"/>
</dbReference>
<evidence type="ECO:0000313" key="4">
    <source>
        <dbReference type="Proteomes" id="UP000188532"/>
    </source>
</evidence>
<evidence type="ECO:0000313" key="3">
    <source>
        <dbReference type="EMBL" id="OOK77704.1"/>
    </source>
</evidence>
<dbReference type="SUPFAM" id="SSF140459">
    <property type="entry name" value="PE/PPE dimer-like"/>
    <property type="match status" value="1"/>
</dbReference>
<evidence type="ECO:0000259" key="2">
    <source>
        <dbReference type="Pfam" id="PF00823"/>
    </source>
</evidence>
<dbReference type="PANTHER" id="PTHR46766:SF1">
    <property type="entry name" value="GLUTAMINE-RICH PROTEIN 2"/>
    <property type="match status" value="1"/>
</dbReference>
<dbReference type="Pfam" id="PF00823">
    <property type="entry name" value="PPE"/>
    <property type="match status" value="1"/>
</dbReference>
<dbReference type="AlphaFoldDB" id="A0A1V3XEQ5"/>
<comment type="similarity">
    <text evidence="1">Belongs to the mycobacterial PPE family.</text>
</comment>
<evidence type="ECO:0000256" key="1">
    <source>
        <dbReference type="ARBA" id="ARBA00010652"/>
    </source>
</evidence>